<keyword evidence="3" id="KW-0805">Transcription regulation</keyword>
<evidence type="ECO:0000259" key="7">
    <source>
        <dbReference type="Pfam" id="PF04082"/>
    </source>
</evidence>
<organism evidence="8 9">
    <name type="scientific">Exophiala sideris</name>
    <dbReference type="NCBI Taxonomy" id="1016849"/>
    <lineage>
        <taxon>Eukaryota</taxon>
        <taxon>Fungi</taxon>
        <taxon>Dikarya</taxon>
        <taxon>Ascomycota</taxon>
        <taxon>Pezizomycotina</taxon>
        <taxon>Eurotiomycetes</taxon>
        <taxon>Chaetothyriomycetidae</taxon>
        <taxon>Chaetothyriales</taxon>
        <taxon>Herpotrichiellaceae</taxon>
        <taxon>Exophiala</taxon>
    </lineage>
</organism>
<reference evidence="8 9" key="1">
    <citation type="submission" date="2023-08" db="EMBL/GenBank/DDBJ databases">
        <title>Black Yeasts Isolated from many extreme environments.</title>
        <authorList>
            <person name="Coleine C."/>
            <person name="Stajich J.E."/>
            <person name="Selbmann L."/>
        </authorList>
    </citation>
    <scope>NUCLEOTIDE SEQUENCE [LARGE SCALE GENOMIC DNA]</scope>
    <source>
        <strain evidence="8 9">CCFEE 6328</strain>
    </source>
</reference>
<evidence type="ECO:0000256" key="3">
    <source>
        <dbReference type="ARBA" id="ARBA00023015"/>
    </source>
</evidence>
<keyword evidence="4" id="KW-0804">Transcription</keyword>
<proteinExistence type="predicted"/>
<dbReference type="CDD" id="cd12148">
    <property type="entry name" value="fungal_TF_MHR"/>
    <property type="match status" value="1"/>
</dbReference>
<dbReference type="PANTHER" id="PTHR47660:SF7">
    <property type="entry name" value="TRANSCRIPTION FACTOR WITH C2H2 AND ZN(2)-CYS(6) DNA BINDING DOMAIN (EUROFUNG)"/>
    <property type="match status" value="1"/>
</dbReference>
<dbReference type="EMBL" id="JAVRRF010000030">
    <property type="protein sequence ID" value="KAK5052283.1"/>
    <property type="molecule type" value="Genomic_DNA"/>
</dbReference>
<keyword evidence="6" id="KW-0472">Membrane</keyword>
<sequence>MSTSDWNSNAINWLQPDSYNLSDEYLASLFPIFPDNYYFSPSVDLVSPIQYQEVNISSSTLESNVGLCHQTPRSTEAALDQQAINTTDSLPPATECGEYYVEGIAGRLPRSKRRKITSKPRTIGNSDESTFSLEYILPISTDTPPELCLSEEAYAHLSTLYQQVCLETTSFKKYMPYVFPSQGALEGLLCLYFDHFDRTMPFIHRATFDAKEEDCVLLLAMMAVSSCYTEPDDPEHFTLSMHEFVRRALVQIQEQQDWCPNNPVTLTRIQFLHAVGARYSVLESLRPSASLSLYQATQFCRMGWLTHKRESLSHLDIESTSSRWKRWIEREEAIRLGYCIWLLDCMWTFQFQQPPQLHLDDATQMQLPCAERLWVATHASEFEQLRTTSVADPPSMGEALQDLYIDKRLFPKLGEFSHILLIHGLFHRTWEVRTAVTQSLSRFEPSAQKQKSKQLTSEEPAWPPAVDLFARWRNSACDCLDILHWSANATIGAASGMEHPTVLHLHLARIVLLAPLNNIILFSHYLIRSSKESNRLFPPVSPAEAEEHRGLIQRWAVQDQYKARLAAIHAGVVFWHVRLYSIDAFYEPTAVALAALMFWALSLFAVKNSKPKTRSRTSGGSSLDSSPSPDVCDIILIDRPTDDELVQQFVRQGDTMCANITGVGDLFGPKGPRKVLAEGQKLLLGLGSWRGITNYWIKILNRLEKVTPMAGASTDAGETTTLAQ</sequence>
<evidence type="ECO:0000256" key="2">
    <source>
        <dbReference type="ARBA" id="ARBA00022833"/>
    </source>
</evidence>
<keyword evidence="6" id="KW-0812">Transmembrane</keyword>
<feature type="transmembrane region" description="Helical" evidence="6">
    <location>
        <begin position="588"/>
        <end position="606"/>
    </location>
</feature>
<evidence type="ECO:0000256" key="6">
    <source>
        <dbReference type="SAM" id="Phobius"/>
    </source>
</evidence>
<evidence type="ECO:0000313" key="9">
    <source>
        <dbReference type="Proteomes" id="UP001345691"/>
    </source>
</evidence>
<dbReference type="InterPro" id="IPR007219">
    <property type="entry name" value="XnlR_reg_dom"/>
</dbReference>
<keyword evidence="5" id="KW-0539">Nucleus</keyword>
<evidence type="ECO:0000256" key="1">
    <source>
        <dbReference type="ARBA" id="ARBA00022723"/>
    </source>
</evidence>
<feature type="domain" description="Xylanolytic transcriptional activator regulatory" evidence="7">
    <location>
        <begin position="191"/>
        <end position="396"/>
    </location>
</feature>
<dbReference type="Proteomes" id="UP001345691">
    <property type="component" value="Unassembled WGS sequence"/>
</dbReference>
<dbReference type="PANTHER" id="PTHR47660">
    <property type="entry name" value="TRANSCRIPTION FACTOR WITH C2H2 AND ZN(2)-CYS(6) DNA BINDING DOMAIN (EUROFUNG)-RELATED-RELATED"/>
    <property type="match status" value="1"/>
</dbReference>
<protein>
    <recommendedName>
        <fullName evidence="7">Xylanolytic transcriptional activator regulatory domain-containing protein</fullName>
    </recommendedName>
</protein>
<comment type="caution">
    <text evidence="8">The sequence shown here is derived from an EMBL/GenBank/DDBJ whole genome shotgun (WGS) entry which is preliminary data.</text>
</comment>
<evidence type="ECO:0000256" key="5">
    <source>
        <dbReference type="ARBA" id="ARBA00023242"/>
    </source>
</evidence>
<evidence type="ECO:0000313" key="8">
    <source>
        <dbReference type="EMBL" id="KAK5052283.1"/>
    </source>
</evidence>
<keyword evidence="6" id="KW-1133">Transmembrane helix</keyword>
<keyword evidence="1" id="KW-0479">Metal-binding</keyword>
<keyword evidence="2" id="KW-0862">Zinc</keyword>
<gene>
    <name evidence="8" type="ORF">LTR69_009819</name>
</gene>
<evidence type="ECO:0000256" key="4">
    <source>
        <dbReference type="ARBA" id="ARBA00023163"/>
    </source>
</evidence>
<accession>A0ABR0IYQ5</accession>
<dbReference type="Pfam" id="PF04082">
    <property type="entry name" value="Fungal_trans"/>
    <property type="match status" value="1"/>
</dbReference>
<name>A0ABR0IYQ5_9EURO</name>
<keyword evidence="9" id="KW-1185">Reference proteome</keyword>